<dbReference type="Pfam" id="PF03067">
    <property type="entry name" value="LPMO_10"/>
    <property type="match status" value="1"/>
</dbReference>
<evidence type="ECO:0000313" key="5">
    <source>
        <dbReference type="EMBL" id="REG01847.1"/>
    </source>
</evidence>
<accession>A0A3D9ZXB4</accession>
<dbReference type="InterPro" id="IPR012291">
    <property type="entry name" value="CBM2_carb-bd_dom_sf"/>
</dbReference>
<dbReference type="InterPro" id="IPR004302">
    <property type="entry name" value="Cellulose/chitin-bd_N"/>
</dbReference>
<feature type="signal peptide" evidence="3">
    <location>
        <begin position="1"/>
        <end position="29"/>
    </location>
</feature>
<feature type="compositionally biased region" description="Low complexity" evidence="2">
    <location>
        <begin position="239"/>
        <end position="260"/>
    </location>
</feature>
<dbReference type="PANTHER" id="PTHR34823">
    <property type="entry name" value="GLCNAC-BINDING PROTEIN A"/>
    <property type="match status" value="1"/>
</dbReference>
<evidence type="ECO:0000256" key="1">
    <source>
        <dbReference type="ARBA" id="ARBA00022729"/>
    </source>
</evidence>
<gene>
    <name evidence="5" type="ORF">DFJ67_7936</name>
</gene>
<dbReference type="GO" id="GO:0004553">
    <property type="term" value="F:hydrolase activity, hydrolyzing O-glycosyl compounds"/>
    <property type="evidence" value="ECO:0007669"/>
    <property type="project" value="InterPro"/>
</dbReference>
<keyword evidence="6" id="KW-1185">Reference proteome</keyword>
<feature type="region of interest" description="Disordered" evidence="2">
    <location>
        <begin position="229"/>
        <end position="269"/>
    </location>
</feature>
<sequence>MRLIRRAAMFGAAAILAAGVVTVVSQLPAEGHGTPIAPGSRTYLCWKDGLSQQGDIQPHNPACAAAVQQGGTNPLYNWFSVLRSDAAGRTVGFINDGELCGGGNPTFAAYNQARNDWPLTHLTSGARFDFKYSNWAHHPGTFYFYVTRDSWSPTRALAWADLETQPFLTVTNPPQNGGPGTNEGHYYFSGNLPAGKSGRHLIYSRWVRSDSNENFFGCSDVVFDGGNGAVTGVGPGSENPTDPGGPSPTTGPTTGPTSNPTTPPPSGSGDCMAVYRVVGAWSGGFQGEVTIMNHSSRAYGGWTASWAWPSGQSLAQVWNGTSGGSGTNVTVRNAAWNGTIAPEGTASFGFLGTYTGATNGIPVVSCVGS</sequence>
<dbReference type="PROSITE" id="PS51173">
    <property type="entry name" value="CBM2"/>
    <property type="match status" value="1"/>
</dbReference>
<feature type="domain" description="CBM2" evidence="4">
    <location>
        <begin position="264"/>
        <end position="369"/>
    </location>
</feature>
<comment type="caution">
    <text evidence="5">The sequence shown here is derived from an EMBL/GenBank/DDBJ whole genome shotgun (WGS) entry which is preliminary data.</text>
</comment>
<dbReference type="InterPro" id="IPR008965">
    <property type="entry name" value="CBM2/CBM3_carb-bd_dom_sf"/>
</dbReference>
<proteinExistence type="predicted"/>
<dbReference type="AlphaFoldDB" id="A0A3D9ZXB4"/>
<dbReference type="Proteomes" id="UP000256913">
    <property type="component" value="Unassembled WGS sequence"/>
</dbReference>
<evidence type="ECO:0000256" key="3">
    <source>
        <dbReference type="SAM" id="SignalP"/>
    </source>
</evidence>
<dbReference type="GO" id="GO:0030247">
    <property type="term" value="F:polysaccharide binding"/>
    <property type="evidence" value="ECO:0007669"/>
    <property type="project" value="UniProtKB-UniRule"/>
</dbReference>
<dbReference type="SMART" id="SM00637">
    <property type="entry name" value="CBD_II"/>
    <property type="match status" value="1"/>
</dbReference>
<protein>
    <submittedName>
        <fullName evidence="5">Chitin-binding protein</fullName>
    </submittedName>
</protein>
<evidence type="ECO:0000313" key="6">
    <source>
        <dbReference type="Proteomes" id="UP000256913"/>
    </source>
</evidence>
<name>A0A3D9ZXB4_9ACTN</name>
<dbReference type="InterPro" id="IPR001919">
    <property type="entry name" value="CBD2"/>
</dbReference>
<organism evidence="5 6">
    <name type="scientific">Asanoa ferruginea</name>
    <dbReference type="NCBI Taxonomy" id="53367"/>
    <lineage>
        <taxon>Bacteria</taxon>
        <taxon>Bacillati</taxon>
        <taxon>Actinomycetota</taxon>
        <taxon>Actinomycetes</taxon>
        <taxon>Micromonosporales</taxon>
        <taxon>Micromonosporaceae</taxon>
        <taxon>Asanoa</taxon>
    </lineage>
</organism>
<dbReference type="SUPFAM" id="SSF81296">
    <property type="entry name" value="E set domains"/>
    <property type="match status" value="1"/>
</dbReference>
<dbReference type="EMBL" id="QUMQ01000001">
    <property type="protein sequence ID" value="REG01847.1"/>
    <property type="molecule type" value="Genomic_DNA"/>
</dbReference>
<evidence type="ECO:0000256" key="2">
    <source>
        <dbReference type="SAM" id="MobiDB-lite"/>
    </source>
</evidence>
<dbReference type="Pfam" id="PF00553">
    <property type="entry name" value="CBM_2"/>
    <property type="match status" value="1"/>
</dbReference>
<dbReference type="Gene3D" id="2.60.40.290">
    <property type="match status" value="1"/>
</dbReference>
<reference evidence="5 6" key="1">
    <citation type="submission" date="2018-08" db="EMBL/GenBank/DDBJ databases">
        <title>Sequencing the genomes of 1000 actinobacteria strains.</title>
        <authorList>
            <person name="Klenk H.-P."/>
        </authorList>
    </citation>
    <scope>NUCLEOTIDE SEQUENCE [LARGE SCALE GENOMIC DNA]</scope>
    <source>
        <strain evidence="5 6">DSM 44099</strain>
    </source>
</reference>
<dbReference type="InterPro" id="IPR014756">
    <property type="entry name" value="Ig_E-set"/>
</dbReference>
<dbReference type="CDD" id="cd21177">
    <property type="entry name" value="LPMO_AA10"/>
    <property type="match status" value="1"/>
</dbReference>
<feature type="chain" id="PRO_5017823769" evidence="3">
    <location>
        <begin position="30"/>
        <end position="369"/>
    </location>
</feature>
<evidence type="ECO:0000259" key="4">
    <source>
        <dbReference type="PROSITE" id="PS51173"/>
    </source>
</evidence>
<dbReference type="InterPro" id="IPR051024">
    <property type="entry name" value="GlcNAc_Chitin_IntDeg"/>
</dbReference>
<dbReference type="Gene3D" id="2.70.50.50">
    <property type="entry name" value="chitin-binding protein cbp21"/>
    <property type="match status" value="1"/>
</dbReference>
<dbReference type="PANTHER" id="PTHR34823:SF1">
    <property type="entry name" value="CHITIN-BINDING TYPE-4 DOMAIN-CONTAINING PROTEIN"/>
    <property type="match status" value="1"/>
</dbReference>
<dbReference type="GO" id="GO:0005975">
    <property type="term" value="P:carbohydrate metabolic process"/>
    <property type="evidence" value="ECO:0007669"/>
    <property type="project" value="InterPro"/>
</dbReference>
<dbReference type="SUPFAM" id="SSF49384">
    <property type="entry name" value="Carbohydrate-binding domain"/>
    <property type="match status" value="1"/>
</dbReference>
<keyword evidence="1 3" id="KW-0732">Signal</keyword>